<protein>
    <recommendedName>
        <fullName evidence="1">DNA polymerase epsilon catalytic subunit</fullName>
        <ecNumber evidence="1">2.7.7.7</ecNumber>
    </recommendedName>
</protein>
<feature type="compositionally biased region" description="Acidic residues" evidence="3">
    <location>
        <begin position="628"/>
        <end position="647"/>
    </location>
</feature>
<keyword evidence="1" id="KW-0235">DNA replication</keyword>
<dbReference type="Pfam" id="PF25597">
    <property type="entry name" value="SH3_retrovirus"/>
    <property type="match status" value="1"/>
</dbReference>
<dbReference type="PANTHER" id="PTHR10670">
    <property type="entry name" value="DNA POLYMERASE EPSILON CATALYTIC SUBUNIT A"/>
    <property type="match status" value="1"/>
</dbReference>
<comment type="caution">
    <text evidence="5">The sequence shown here is derived from an EMBL/GenBank/DDBJ whole genome shotgun (WGS) entry which is preliminary data.</text>
</comment>
<keyword evidence="1" id="KW-0863">Zinc-finger</keyword>
<sequence>MYSFNLENIIPTGGLACLIAKATVDESNKWHRRVLVTKPQNKTPYELITGKIPIISYIRPFGCHVTILNTIDHLGKFEEKSDEGFLVGYSLNSKAFRVYNLETKRVEENLHINFLENKPNVAGKGPTWLFDLDYLTDSMNYQPVTAKNKVNKTTSPKEANNSAGTQDNNDARNSEMEAEPAQEYFVLPLWSSYTSTIKSSEAKNGGEKPNRDIGSKTNEEPVDQAHQVFLEELERLKRQEKEANDAAETLRREFVQDTEDLLLQVGAARASSTNYVNTASTPVNTASRTDQIMVFSYERGEAWLNSTGGHSIYSFNLLVEKVKIERIGLRAGIQFTVMVTDLLIKLFPQELGFQCDTIQGECRAKFACHLDCFAWVKRDSYLPQGSHGLKAVTKAKLGYDPLEVNPEDMVRFAMEKPQTMASYLVSDAVSTYYMYMTYVHPFIFSLATIIPMPPDEVLRKGSGTLCEMLLMVQAYTANVICPNKHQAEPEKFHNGHLLESETYIGGHVECLETCVYRSDLPTSFKLDPSAFKQLIENLDCDLLYAIRVEGKMDIETVSNYDEVKNAILEKGTLIHVDDQENECLHMKRVCINTNVTSNIFGSFKVIYKGKVFWARAKEIPGWALDFVEDNDEETDTDEETNEGESNGEDVGLKKFSTWEGDSDEEAFPDTKFEEEIPKTNVEEVSIGQKDAHSVDPFNLYDLLNKKQDDNNKGHNIDDCLKYPLGYTPIDEKDATDEHSNK</sequence>
<feature type="domain" description="Retroviral polymerase SH3-like" evidence="4">
    <location>
        <begin position="63"/>
        <end position="119"/>
    </location>
</feature>
<feature type="non-terminal residue" evidence="5">
    <location>
        <position position="741"/>
    </location>
</feature>
<evidence type="ECO:0000256" key="3">
    <source>
        <dbReference type="SAM" id="MobiDB-lite"/>
    </source>
</evidence>
<dbReference type="PANTHER" id="PTHR10670:SF0">
    <property type="entry name" value="DNA POLYMERASE EPSILON CATALYTIC SUBUNIT A"/>
    <property type="match status" value="1"/>
</dbReference>
<feature type="region of interest" description="Disordered" evidence="3">
    <location>
        <begin position="198"/>
        <end position="222"/>
    </location>
</feature>
<feature type="coiled-coil region" evidence="2">
    <location>
        <begin position="226"/>
        <end position="253"/>
    </location>
</feature>
<keyword evidence="1" id="KW-0479">Metal-binding</keyword>
<keyword evidence="1" id="KW-0862">Zinc</keyword>
<keyword evidence="1" id="KW-0408">Iron</keyword>
<evidence type="ECO:0000256" key="1">
    <source>
        <dbReference type="RuleBase" id="RU365029"/>
    </source>
</evidence>
<evidence type="ECO:0000313" key="5">
    <source>
        <dbReference type="EMBL" id="GJT52945.1"/>
    </source>
</evidence>
<comment type="function">
    <text evidence="1">DNA polymerase II participates in chromosomal DNA replication.</text>
</comment>
<organism evidence="5 6">
    <name type="scientific">Tanacetum coccineum</name>
    <dbReference type="NCBI Taxonomy" id="301880"/>
    <lineage>
        <taxon>Eukaryota</taxon>
        <taxon>Viridiplantae</taxon>
        <taxon>Streptophyta</taxon>
        <taxon>Embryophyta</taxon>
        <taxon>Tracheophyta</taxon>
        <taxon>Spermatophyta</taxon>
        <taxon>Magnoliopsida</taxon>
        <taxon>eudicotyledons</taxon>
        <taxon>Gunneridae</taxon>
        <taxon>Pentapetalae</taxon>
        <taxon>asterids</taxon>
        <taxon>campanulids</taxon>
        <taxon>Asterales</taxon>
        <taxon>Asteraceae</taxon>
        <taxon>Asteroideae</taxon>
        <taxon>Anthemideae</taxon>
        <taxon>Anthemidinae</taxon>
        <taxon>Tanacetum</taxon>
    </lineage>
</organism>
<keyword evidence="1" id="KW-0539">Nucleus</keyword>
<feature type="region of interest" description="Disordered" evidence="3">
    <location>
        <begin position="146"/>
        <end position="178"/>
    </location>
</feature>
<accession>A0ABQ5EPT1</accession>
<keyword evidence="1" id="KW-0239">DNA-directed DNA polymerase</keyword>
<feature type="compositionally biased region" description="Basic and acidic residues" evidence="3">
    <location>
        <begin position="200"/>
        <end position="219"/>
    </location>
</feature>
<name>A0ABQ5EPT1_9ASTR</name>
<proteinExistence type="inferred from homology"/>
<feature type="region of interest" description="Disordered" evidence="3">
    <location>
        <begin position="628"/>
        <end position="654"/>
    </location>
</feature>
<evidence type="ECO:0000256" key="2">
    <source>
        <dbReference type="SAM" id="Coils"/>
    </source>
</evidence>
<feature type="compositionally biased region" description="Polar residues" evidence="3">
    <location>
        <begin position="151"/>
        <end position="168"/>
    </location>
</feature>
<comment type="subcellular location">
    <subcellularLocation>
        <location evidence="1">Nucleus</location>
    </subcellularLocation>
</comment>
<comment type="similarity">
    <text evidence="1">Belongs to the DNA polymerase type-B family.</text>
</comment>
<keyword evidence="1" id="KW-0548">Nucleotidyltransferase</keyword>
<dbReference type="Gene3D" id="3.30.420.10">
    <property type="entry name" value="Ribonuclease H-like superfamily/Ribonuclease H"/>
    <property type="match status" value="1"/>
</dbReference>
<keyword evidence="1" id="KW-0004">4Fe-4S</keyword>
<dbReference type="InterPro" id="IPR057670">
    <property type="entry name" value="SH3_retrovirus"/>
</dbReference>
<keyword evidence="1" id="KW-0411">Iron-sulfur</keyword>
<dbReference type="InterPro" id="IPR036397">
    <property type="entry name" value="RNaseH_sf"/>
</dbReference>
<dbReference type="InterPro" id="IPR012337">
    <property type="entry name" value="RNaseH-like_sf"/>
</dbReference>
<gene>
    <name evidence="5" type="ORF">Tco_0987999</name>
</gene>
<dbReference type="InterPro" id="IPR029703">
    <property type="entry name" value="POL2"/>
</dbReference>
<dbReference type="SUPFAM" id="SSF53098">
    <property type="entry name" value="Ribonuclease H-like"/>
    <property type="match status" value="1"/>
</dbReference>
<comment type="cofactor">
    <cofactor evidence="1">
        <name>[4Fe-4S] cluster</name>
        <dbReference type="ChEBI" id="CHEBI:49883"/>
    </cofactor>
</comment>
<keyword evidence="1" id="KW-0808">Transferase</keyword>
<evidence type="ECO:0000259" key="4">
    <source>
        <dbReference type="Pfam" id="PF25597"/>
    </source>
</evidence>
<comment type="catalytic activity">
    <reaction evidence="1">
        <text>DNA(n) + a 2'-deoxyribonucleoside 5'-triphosphate = DNA(n+1) + diphosphate</text>
        <dbReference type="Rhea" id="RHEA:22508"/>
        <dbReference type="Rhea" id="RHEA-COMP:17339"/>
        <dbReference type="Rhea" id="RHEA-COMP:17340"/>
        <dbReference type="ChEBI" id="CHEBI:33019"/>
        <dbReference type="ChEBI" id="CHEBI:61560"/>
        <dbReference type="ChEBI" id="CHEBI:173112"/>
        <dbReference type="EC" id="2.7.7.7"/>
    </reaction>
</comment>
<dbReference type="EMBL" id="BQNB010016542">
    <property type="protein sequence ID" value="GJT52945.1"/>
    <property type="molecule type" value="Genomic_DNA"/>
</dbReference>
<reference evidence="5" key="2">
    <citation type="submission" date="2022-01" db="EMBL/GenBank/DDBJ databases">
        <authorList>
            <person name="Yamashiro T."/>
            <person name="Shiraishi A."/>
            <person name="Satake H."/>
            <person name="Nakayama K."/>
        </authorList>
    </citation>
    <scope>NUCLEOTIDE SEQUENCE</scope>
</reference>
<keyword evidence="1" id="KW-0238">DNA-binding</keyword>
<evidence type="ECO:0000313" key="6">
    <source>
        <dbReference type="Proteomes" id="UP001151760"/>
    </source>
</evidence>
<keyword evidence="6" id="KW-1185">Reference proteome</keyword>
<reference evidence="5" key="1">
    <citation type="journal article" date="2022" name="Int. J. Mol. Sci.">
        <title>Draft Genome of Tanacetum Coccineum: Genomic Comparison of Closely Related Tanacetum-Family Plants.</title>
        <authorList>
            <person name="Yamashiro T."/>
            <person name="Shiraishi A."/>
            <person name="Nakayama K."/>
            <person name="Satake H."/>
        </authorList>
    </citation>
    <scope>NUCLEOTIDE SEQUENCE</scope>
</reference>
<keyword evidence="2" id="KW-0175">Coiled coil</keyword>
<dbReference type="Proteomes" id="UP001151760">
    <property type="component" value="Unassembled WGS sequence"/>
</dbReference>
<dbReference type="EC" id="2.7.7.7" evidence="1"/>